<comment type="caution">
    <text evidence="3">The sequence shown here is derived from an EMBL/GenBank/DDBJ whole genome shotgun (WGS) entry which is preliminary data.</text>
</comment>
<dbReference type="InterPro" id="IPR050218">
    <property type="entry name" value="LptD"/>
</dbReference>
<dbReference type="Gene3D" id="2.60.450.10">
    <property type="entry name" value="Lipopolysaccharide (LPS) transport protein A like domain"/>
    <property type="match status" value="1"/>
</dbReference>
<organism evidence="3">
    <name type="scientific">candidate division WOR-3 bacterium</name>
    <dbReference type="NCBI Taxonomy" id="2052148"/>
    <lineage>
        <taxon>Bacteria</taxon>
        <taxon>Bacteria division WOR-3</taxon>
    </lineage>
</organism>
<evidence type="ECO:0000256" key="1">
    <source>
        <dbReference type="ARBA" id="ARBA00023237"/>
    </source>
</evidence>
<gene>
    <name evidence="3" type="ORF">ENX68_07230</name>
</gene>
<proteinExistence type="predicted"/>
<dbReference type="Pfam" id="PF03968">
    <property type="entry name" value="LptD_N"/>
    <property type="match status" value="1"/>
</dbReference>
<keyword evidence="1" id="KW-0998">Cell outer membrane</keyword>
<reference evidence="3" key="1">
    <citation type="journal article" date="2020" name="mSystems">
        <title>Genome- and Community-Level Interaction Insights into Carbon Utilization and Element Cycling Functions of Hydrothermarchaeota in Hydrothermal Sediment.</title>
        <authorList>
            <person name="Zhou Z."/>
            <person name="Liu Y."/>
            <person name="Xu W."/>
            <person name="Pan J."/>
            <person name="Luo Z.H."/>
            <person name="Li M."/>
        </authorList>
    </citation>
    <scope>NUCLEOTIDE SEQUENCE [LARGE SCALE GENOMIC DNA]</scope>
    <source>
        <strain evidence="3">SpSt-961</strain>
    </source>
</reference>
<dbReference type="GO" id="GO:0009279">
    <property type="term" value="C:cell outer membrane"/>
    <property type="evidence" value="ECO:0007669"/>
    <property type="project" value="TreeGrafter"/>
</dbReference>
<keyword evidence="1" id="KW-0472">Membrane</keyword>
<accession>A0A7V3RIB4</accession>
<dbReference type="PANTHER" id="PTHR30189:SF1">
    <property type="entry name" value="LPS-ASSEMBLY PROTEIN LPTD"/>
    <property type="match status" value="1"/>
</dbReference>
<evidence type="ECO:0000313" key="3">
    <source>
        <dbReference type="EMBL" id="HGE78768.1"/>
    </source>
</evidence>
<evidence type="ECO:0000259" key="2">
    <source>
        <dbReference type="Pfam" id="PF03968"/>
    </source>
</evidence>
<dbReference type="InterPro" id="IPR005653">
    <property type="entry name" value="OstA-like_N"/>
</dbReference>
<protein>
    <recommendedName>
        <fullName evidence="2">Organic solvent tolerance-like N-terminal domain-containing protein</fullName>
    </recommendedName>
</protein>
<name>A0A7V3RIB4_UNCW3</name>
<dbReference type="EMBL" id="DTOZ01000178">
    <property type="protein sequence ID" value="HGE78768.1"/>
    <property type="molecule type" value="Genomic_DNA"/>
</dbReference>
<dbReference type="PANTHER" id="PTHR30189">
    <property type="entry name" value="LPS-ASSEMBLY PROTEIN"/>
    <property type="match status" value="1"/>
</dbReference>
<sequence>MIFLIIFLNTTPFKADRVEIVNENGESLVNLSGNVLIEQESTMISCIKAQLNEKKMFVILKDSICIKEPAGEIRADNAIYFFDKEIGTLRGNVRLKSEDQIFSADSLDYDGKKRIVWMYKNVYLKDIKNNAVAHCQEGWYNLDEEVGSLIKKPEIEIKREDRPPIIINAREFLLKTKENLCYGYDSVIVKLDSITLFCDTIIYNMKKNAGYVLNPLAVEKNNELKGRTGEFGLKDNTIDYFKVSPGIASYWTNEGNHNVIEGDTINILFKEGRAFRIKVVGNPNGTLYLKKEKANAGD</sequence>
<feature type="domain" description="Organic solvent tolerance-like N-terminal" evidence="2">
    <location>
        <begin position="15"/>
        <end position="113"/>
    </location>
</feature>
<dbReference type="GO" id="GO:1990351">
    <property type="term" value="C:transporter complex"/>
    <property type="evidence" value="ECO:0007669"/>
    <property type="project" value="TreeGrafter"/>
</dbReference>
<dbReference type="AlphaFoldDB" id="A0A7V3RIB4"/>